<gene>
    <name evidence="1" type="ORF">GRJ2_003080900</name>
</gene>
<dbReference type="EMBL" id="BAAFJT010000040">
    <property type="protein sequence ID" value="GAB0206153.1"/>
    <property type="molecule type" value="Genomic_DNA"/>
</dbReference>
<dbReference type="AlphaFoldDB" id="A0ABC9Y7W3"/>
<organism evidence="1 2">
    <name type="scientific">Grus japonensis</name>
    <name type="common">Japanese crane</name>
    <name type="synonym">Red-crowned crane</name>
    <dbReference type="NCBI Taxonomy" id="30415"/>
    <lineage>
        <taxon>Eukaryota</taxon>
        <taxon>Metazoa</taxon>
        <taxon>Chordata</taxon>
        <taxon>Craniata</taxon>
        <taxon>Vertebrata</taxon>
        <taxon>Euteleostomi</taxon>
        <taxon>Archelosauria</taxon>
        <taxon>Archosauria</taxon>
        <taxon>Dinosauria</taxon>
        <taxon>Saurischia</taxon>
        <taxon>Theropoda</taxon>
        <taxon>Coelurosauria</taxon>
        <taxon>Aves</taxon>
        <taxon>Neognathae</taxon>
        <taxon>Neoaves</taxon>
        <taxon>Gruiformes</taxon>
        <taxon>Gruidae</taxon>
        <taxon>Grus</taxon>
    </lineage>
</organism>
<reference evidence="1 2" key="1">
    <citation type="submission" date="2024-06" db="EMBL/GenBank/DDBJ databases">
        <title>The draft genome of Grus japonensis, version 3.</title>
        <authorList>
            <person name="Nabeshima K."/>
            <person name="Suzuki S."/>
            <person name="Onuma M."/>
        </authorList>
    </citation>
    <scope>NUCLEOTIDE SEQUENCE [LARGE SCALE GENOMIC DNA]</scope>
    <source>
        <strain evidence="1 2">451A</strain>
    </source>
</reference>
<evidence type="ECO:0000313" key="1">
    <source>
        <dbReference type="EMBL" id="GAB0206153.1"/>
    </source>
</evidence>
<name>A0ABC9Y7W3_GRUJA</name>
<protein>
    <submittedName>
        <fullName evidence="1">Mitochondrial enolase superfamily member 1</fullName>
    </submittedName>
</protein>
<accession>A0ABC9Y7W3</accession>
<dbReference type="Proteomes" id="UP001623348">
    <property type="component" value="Unassembled WGS sequence"/>
</dbReference>
<sequence>MAARLSGVLATPPSFTSSVNNDDEDVLCPIFHVIKEDANHAGLLGYTAGDWPPAGPCAAARTTLRLVVWPVFSLLSCPHSQSVLCELVNEDVMGDDAKSCVDVEVNTSCCPPFTQ</sequence>
<proteinExistence type="predicted"/>
<evidence type="ECO:0000313" key="2">
    <source>
        <dbReference type="Proteomes" id="UP001623348"/>
    </source>
</evidence>
<keyword evidence="2" id="KW-1185">Reference proteome</keyword>
<comment type="caution">
    <text evidence="1">The sequence shown here is derived from an EMBL/GenBank/DDBJ whole genome shotgun (WGS) entry which is preliminary data.</text>
</comment>